<gene>
    <name evidence="2" type="ORF">M404DRAFT_1006285</name>
</gene>
<reference evidence="3" key="2">
    <citation type="submission" date="2015-01" db="EMBL/GenBank/DDBJ databases">
        <title>Evolutionary Origins and Diversification of the Mycorrhizal Mutualists.</title>
        <authorList>
            <consortium name="DOE Joint Genome Institute"/>
            <consortium name="Mycorrhizal Genomics Consortium"/>
            <person name="Kohler A."/>
            <person name="Kuo A."/>
            <person name="Nagy L.G."/>
            <person name="Floudas D."/>
            <person name="Copeland A."/>
            <person name="Barry K.W."/>
            <person name="Cichocki N."/>
            <person name="Veneault-Fourrey C."/>
            <person name="LaButti K."/>
            <person name="Lindquist E.A."/>
            <person name="Lipzen A."/>
            <person name="Lundell T."/>
            <person name="Morin E."/>
            <person name="Murat C."/>
            <person name="Riley R."/>
            <person name="Ohm R."/>
            <person name="Sun H."/>
            <person name="Tunlid A."/>
            <person name="Henrissat B."/>
            <person name="Grigoriev I.V."/>
            <person name="Hibbett D.S."/>
            <person name="Martin F."/>
        </authorList>
    </citation>
    <scope>NUCLEOTIDE SEQUENCE [LARGE SCALE GENOMIC DNA]</scope>
    <source>
        <strain evidence="3">Marx 270</strain>
    </source>
</reference>
<keyword evidence="3" id="KW-1185">Reference proteome</keyword>
<feature type="region of interest" description="Disordered" evidence="1">
    <location>
        <begin position="75"/>
        <end position="102"/>
    </location>
</feature>
<evidence type="ECO:0000256" key="1">
    <source>
        <dbReference type="SAM" id="MobiDB-lite"/>
    </source>
</evidence>
<dbReference type="AlphaFoldDB" id="A0A0C3NPB9"/>
<dbReference type="EMBL" id="KN832034">
    <property type="protein sequence ID" value="KIN97148.1"/>
    <property type="molecule type" value="Genomic_DNA"/>
</dbReference>
<reference evidence="2 3" key="1">
    <citation type="submission" date="2014-04" db="EMBL/GenBank/DDBJ databases">
        <authorList>
            <consortium name="DOE Joint Genome Institute"/>
            <person name="Kuo A."/>
            <person name="Kohler A."/>
            <person name="Costa M.D."/>
            <person name="Nagy L.G."/>
            <person name="Floudas D."/>
            <person name="Copeland A."/>
            <person name="Barry K.W."/>
            <person name="Cichocki N."/>
            <person name="Veneault-Fourrey C."/>
            <person name="LaButti K."/>
            <person name="Lindquist E.A."/>
            <person name="Lipzen A."/>
            <person name="Lundell T."/>
            <person name="Morin E."/>
            <person name="Murat C."/>
            <person name="Sun H."/>
            <person name="Tunlid A."/>
            <person name="Henrissat B."/>
            <person name="Grigoriev I.V."/>
            <person name="Hibbett D.S."/>
            <person name="Martin F."/>
            <person name="Nordberg H.P."/>
            <person name="Cantor M.N."/>
            <person name="Hua S.X."/>
        </authorList>
    </citation>
    <scope>NUCLEOTIDE SEQUENCE [LARGE SCALE GENOMIC DNA]</scope>
    <source>
        <strain evidence="2 3">Marx 270</strain>
    </source>
</reference>
<dbReference type="HOGENOM" id="CLU_2321320_0_0_1"/>
<feature type="region of interest" description="Disordered" evidence="1">
    <location>
        <begin position="1"/>
        <end position="40"/>
    </location>
</feature>
<evidence type="ECO:0000313" key="2">
    <source>
        <dbReference type="EMBL" id="KIN97148.1"/>
    </source>
</evidence>
<name>A0A0C3NPB9_PISTI</name>
<feature type="compositionally biased region" description="Pro residues" evidence="1">
    <location>
        <begin position="86"/>
        <end position="102"/>
    </location>
</feature>
<dbReference type="Proteomes" id="UP000054217">
    <property type="component" value="Unassembled WGS sequence"/>
</dbReference>
<proteinExistence type="predicted"/>
<dbReference type="InParanoid" id="A0A0C3NPB9"/>
<protein>
    <submittedName>
        <fullName evidence="2">Uncharacterized protein</fullName>
    </submittedName>
</protein>
<evidence type="ECO:0000313" key="3">
    <source>
        <dbReference type="Proteomes" id="UP000054217"/>
    </source>
</evidence>
<organism evidence="2 3">
    <name type="scientific">Pisolithus tinctorius Marx 270</name>
    <dbReference type="NCBI Taxonomy" id="870435"/>
    <lineage>
        <taxon>Eukaryota</taxon>
        <taxon>Fungi</taxon>
        <taxon>Dikarya</taxon>
        <taxon>Basidiomycota</taxon>
        <taxon>Agaricomycotina</taxon>
        <taxon>Agaricomycetes</taxon>
        <taxon>Agaricomycetidae</taxon>
        <taxon>Boletales</taxon>
        <taxon>Sclerodermatineae</taxon>
        <taxon>Pisolithaceae</taxon>
        <taxon>Pisolithus</taxon>
    </lineage>
</organism>
<accession>A0A0C3NPB9</accession>
<sequence>MTVEAGEAPTTLPTSKDASGAEVGMAGSDELLAAQQPASSPVKITAHIMQVKARVVSSCTDYWLVQAVLCRSRRDTKNWERSALPQLPPPRRPPSSPPPQHK</sequence>